<accession>A0A7R9MCZ7</accession>
<dbReference type="PRINTS" id="PR00081">
    <property type="entry name" value="GDHRDH"/>
</dbReference>
<dbReference type="AlphaFoldDB" id="A0A7R9MCZ7"/>
<dbReference type="PANTHER" id="PTHR43975">
    <property type="entry name" value="ZGC:101858"/>
    <property type="match status" value="1"/>
</dbReference>
<evidence type="ECO:0000313" key="1">
    <source>
        <dbReference type="EMBL" id="CAD7657520.1"/>
    </source>
</evidence>
<dbReference type="EMBL" id="CAJPVJ010013154">
    <property type="protein sequence ID" value="CAG2174706.1"/>
    <property type="molecule type" value="Genomic_DNA"/>
</dbReference>
<dbReference type="InterPro" id="IPR002347">
    <property type="entry name" value="SDR_fam"/>
</dbReference>
<sequence>MVFMTSICVEHLEKTRGTVINISSIRSTRPSPQESAYCMARSGFDMFTKCMATELGLKGIRVNSVNAWSRSGPLSTASPDLILMEVEERTALTLDYSPTYLCAWSRSGPLSTASPDLILMEVEERTALTLDYSPTYLWCSTQMLVIKWYRSSKQTYCENINRYLLPSNYPNTSPICPVN</sequence>
<proteinExistence type="predicted"/>
<evidence type="ECO:0000313" key="2">
    <source>
        <dbReference type="Proteomes" id="UP000728032"/>
    </source>
</evidence>
<dbReference type="PANTHER" id="PTHR43975:SF2">
    <property type="entry name" value="EG:BACR7A4.14 PROTEIN-RELATED"/>
    <property type="match status" value="1"/>
</dbReference>
<dbReference type="Proteomes" id="UP000728032">
    <property type="component" value="Unassembled WGS sequence"/>
</dbReference>
<protein>
    <submittedName>
        <fullName evidence="1">Uncharacterized protein</fullName>
    </submittedName>
</protein>
<dbReference type="OrthoDB" id="6508339at2759"/>
<dbReference type="SUPFAM" id="SSF51735">
    <property type="entry name" value="NAD(P)-binding Rossmann-fold domains"/>
    <property type="match status" value="1"/>
</dbReference>
<name>A0A7R9MCZ7_9ACAR</name>
<reference evidence="1" key="1">
    <citation type="submission" date="2020-11" db="EMBL/GenBank/DDBJ databases">
        <authorList>
            <person name="Tran Van P."/>
        </authorList>
    </citation>
    <scope>NUCLEOTIDE SEQUENCE</scope>
</reference>
<organism evidence="1">
    <name type="scientific">Oppiella nova</name>
    <dbReference type="NCBI Taxonomy" id="334625"/>
    <lineage>
        <taxon>Eukaryota</taxon>
        <taxon>Metazoa</taxon>
        <taxon>Ecdysozoa</taxon>
        <taxon>Arthropoda</taxon>
        <taxon>Chelicerata</taxon>
        <taxon>Arachnida</taxon>
        <taxon>Acari</taxon>
        <taxon>Acariformes</taxon>
        <taxon>Sarcoptiformes</taxon>
        <taxon>Oribatida</taxon>
        <taxon>Brachypylina</taxon>
        <taxon>Oppioidea</taxon>
        <taxon>Oppiidae</taxon>
        <taxon>Oppiella</taxon>
    </lineage>
</organism>
<dbReference type="Gene3D" id="3.40.50.720">
    <property type="entry name" value="NAD(P)-binding Rossmann-like Domain"/>
    <property type="match status" value="1"/>
</dbReference>
<dbReference type="EMBL" id="OC927979">
    <property type="protein sequence ID" value="CAD7657520.1"/>
    <property type="molecule type" value="Genomic_DNA"/>
</dbReference>
<dbReference type="InterPro" id="IPR036291">
    <property type="entry name" value="NAD(P)-bd_dom_sf"/>
</dbReference>
<gene>
    <name evidence="1" type="ORF">ONB1V03_LOCUS14148</name>
</gene>
<dbReference type="Pfam" id="PF13561">
    <property type="entry name" value="adh_short_C2"/>
    <property type="match status" value="1"/>
</dbReference>
<keyword evidence="2" id="KW-1185">Reference proteome</keyword>